<dbReference type="SUPFAM" id="SSF46785">
    <property type="entry name" value="Winged helix' DNA-binding domain"/>
    <property type="match status" value="1"/>
</dbReference>
<reference evidence="6" key="1">
    <citation type="journal article" date="2019" name="Int. J. Syst. Evol. Microbiol.">
        <title>The Global Catalogue of Microorganisms (GCM) 10K type strain sequencing project: providing services to taxonomists for standard genome sequencing and annotation.</title>
        <authorList>
            <consortium name="The Broad Institute Genomics Platform"/>
            <consortium name="The Broad Institute Genome Sequencing Center for Infectious Disease"/>
            <person name="Wu L."/>
            <person name="Ma J."/>
        </authorList>
    </citation>
    <scope>NUCLEOTIDE SEQUENCE [LARGE SCALE GENOMIC DNA]</scope>
    <source>
        <strain evidence="6">JCM 16908</strain>
    </source>
</reference>
<dbReference type="RefSeq" id="WP_344943535.1">
    <property type="nucleotide sequence ID" value="NZ_BAAAZR010000011.1"/>
</dbReference>
<gene>
    <name evidence="5" type="ORF">GCM10022226_45300</name>
</gene>
<keyword evidence="3" id="KW-0804">Transcription</keyword>
<dbReference type="CDD" id="cd07377">
    <property type="entry name" value="WHTH_GntR"/>
    <property type="match status" value="1"/>
</dbReference>
<name>A0ABP7IJK1_9ACTN</name>
<dbReference type="EMBL" id="BAAAZR010000011">
    <property type="protein sequence ID" value="GAA3819828.1"/>
    <property type="molecule type" value="Genomic_DNA"/>
</dbReference>
<evidence type="ECO:0000256" key="3">
    <source>
        <dbReference type="ARBA" id="ARBA00023163"/>
    </source>
</evidence>
<dbReference type="SMART" id="SM00345">
    <property type="entry name" value="HTH_GNTR"/>
    <property type="match status" value="1"/>
</dbReference>
<dbReference type="Pfam" id="PF00392">
    <property type="entry name" value="GntR"/>
    <property type="match status" value="1"/>
</dbReference>
<evidence type="ECO:0000313" key="5">
    <source>
        <dbReference type="EMBL" id="GAA3819828.1"/>
    </source>
</evidence>
<accession>A0ABP7IJK1</accession>
<comment type="caution">
    <text evidence="5">The sequence shown here is derived from an EMBL/GenBank/DDBJ whole genome shotgun (WGS) entry which is preliminary data.</text>
</comment>
<dbReference type="PANTHER" id="PTHR44846:SF17">
    <property type="entry name" value="GNTR-FAMILY TRANSCRIPTIONAL REGULATOR"/>
    <property type="match status" value="1"/>
</dbReference>
<dbReference type="Gene3D" id="3.40.1410.10">
    <property type="entry name" value="Chorismate lyase-like"/>
    <property type="match status" value="1"/>
</dbReference>
<dbReference type="SMART" id="SM00866">
    <property type="entry name" value="UTRA"/>
    <property type="match status" value="1"/>
</dbReference>
<dbReference type="Gene3D" id="1.10.10.10">
    <property type="entry name" value="Winged helix-like DNA-binding domain superfamily/Winged helix DNA-binding domain"/>
    <property type="match status" value="1"/>
</dbReference>
<evidence type="ECO:0000259" key="4">
    <source>
        <dbReference type="PROSITE" id="PS50949"/>
    </source>
</evidence>
<dbReference type="InterPro" id="IPR011663">
    <property type="entry name" value="UTRA"/>
</dbReference>
<dbReference type="PRINTS" id="PR00035">
    <property type="entry name" value="HTHGNTR"/>
</dbReference>
<keyword evidence="6" id="KW-1185">Reference proteome</keyword>
<organism evidence="5 6">
    <name type="scientific">Sphaerisporangium flaviroseum</name>
    <dbReference type="NCBI Taxonomy" id="509199"/>
    <lineage>
        <taxon>Bacteria</taxon>
        <taxon>Bacillati</taxon>
        <taxon>Actinomycetota</taxon>
        <taxon>Actinomycetes</taxon>
        <taxon>Streptosporangiales</taxon>
        <taxon>Streptosporangiaceae</taxon>
        <taxon>Sphaerisporangium</taxon>
    </lineage>
</organism>
<sequence length="238" mass="26245">MTVPPLKHQRITVELEREIRSGRVPRGARLPGEMSLARRFGVSRSTVRTALAELSEAGLIATRTGRGSFVLFDGRPLDTRPGLARALAAKGVESRVRTLGITATRDDELAARLDLGSPEVIAIERVRETGPGSVIAYERSCVPAVACLAELPARGLEGESLTEALLRARLYAAHGEQRLCGRRLDHREAALLEREPGEWFLSTERTSWTADGRFVEHVNSLLDPEHFQLYQSFNENAP</sequence>
<evidence type="ECO:0000313" key="6">
    <source>
        <dbReference type="Proteomes" id="UP001500888"/>
    </source>
</evidence>
<keyword evidence="1" id="KW-0805">Transcription regulation</keyword>
<dbReference type="PANTHER" id="PTHR44846">
    <property type="entry name" value="MANNOSYL-D-GLYCERATE TRANSPORT/METABOLISM SYSTEM REPRESSOR MNGR-RELATED"/>
    <property type="match status" value="1"/>
</dbReference>
<evidence type="ECO:0000256" key="2">
    <source>
        <dbReference type="ARBA" id="ARBA00023125"/>
    </source>
</evidence>
<protein>
    <recommendedName>
        <fullName evidence="4">HTH gntR-type domain-containing protein</fullName>
    </recommendedName>
</protein>
<dbReference type="SUPFAM" id="SSF64288">
    <property type="entry name" value="Chorismate lyase-like"/>
    <property type="match status" value="1"/>
</dbReference>
<evidence type="ECO:0000256" key="1">
    <source>
        <dbReference type="ARBA" id="ARBA00023015"/>
    </source>
</evidence>
<dbReference type="InterPro" id="IPR050679">
    <property type="entry name" value="Bact_HTH_transcr_reg"/>
</dbReference>
<dbReference type="InterPro" id="IPR036390">
    <property type="entry name" value="WH_DNA-bd_sf"/>
</dbReference>
<dbReference type="InterPro" id="IPR000524">
    <property type="entry name" value="Tscrpt_reg_HTH_GntR"/>
</dbReference>
<feature type="domain" description="HTH gntR-type" evidence="4">
    <location>
        <begin position="5"/>
        <end position="73"/>
    </location>
</feature>
<dbReference type="PROSITE" id="PS50949">
    <property type="entry name" value="HTH_GNTR"/>
    <property type="match status" value="1"/>
</dbReference>
<dbReference type="InterPro" id="IPR036388">
    <property type="entry name" value="WH-like_DNA-bd_sf"/>
</dbReference>
<proteinExistence type="predicted"/>
<keyword evidence="2" id="KW-0238">DNA-binding</keyword>
<dbReference type="Proteomes" id="UP001500888">
    <property type="component" value="Unassembled WGS sequence"/>
</dbReference>
<dbReference type="InterPro" id="IPR028978">
    <property type="entry name" value="Chorismate_lyase_/UTRA_dom_sf"/>
</dbReference>
<dbReference type="Pfam" id="PF07702">
    <property type="entry name" value="UTRA"/>
    <property type="match status" value="1"/>
</dbReference>